<protein>
    <submittedName>
        <fullName evidence="3">HAMP domain-containing histidine kinase</fullName>
    </submittedName>
</protein>
<feature type="region of interest" description="Disordered" evidence="1">
    <location>
        <begin position="33"/>
        <end position="83"/>
    </location>
</feature>
<keyword evidence="3" id="KW-0808">Transferase</keyword>
<dbReference type="AlphaFoldDB" id="A0A7X1B4T4"/>
<name>A0A7X1B4T4_9BACT</name>
<feature type="transmembrane region" description="Helical" evidence="2">
    <location>
        <begin position="7"/>
        <end position="28"/>
    </location>
</feature>
<dbReference type="RefSeq" id="WP_185695005.1">
    <property type="nucleotide sequence ID" value="NZ_JACHVA010000143.1"/>
</dbReference>
<gene>
    <name evidence="3" type="ORF">H5P30_21655</name>
</gene>
<keyword evidence="2" id="KW-0812">Transmembrane</keyword>
<evidence type="ECO:0000313" key="4">
    <source>
        <dbReference type="Proteomes" id="UP000525652"/>
    </source>
</evidence>
<dbReference type="GO" id="GO:0016301">
    <property type="term" value="F:kinase activity"/>
    <property type="evidence" value="ECO:0007669"/>
    <property type="project" value="UniProtKB-KW"/>
</dbReference>
<dbReference type="Gene3D" id="3.30.565.10">
    <property type="entry name" value="Histidine kinase-like ATPase, C-terminal domain"/>
    <property type="match status" value="1"/>
</dbReference>
<proteinExistence type="predicted"/>
<comment type="caution">
    <text evidence="3">The sequence shown here is derived from an EMBL/GenBank/DDBJ whole genome shotgun (WGS) entry which is preliminary data.</text>
</comment>
<dbReference type="Proteomes" id="UP000525652">
    <property type="component" value="Unassembled WGS sequence"/>
</dbReference>
<feature type="compositionally biased region" description="Low complexity" evidence="1">
    <location>
        <begin position="54"/>
        <end position="67"/>
    </location>
</feature>
<accession>A0A7X1B4T4</accession>
<keyword evidence="4" id="KW-1185">Reference proteome</keyword>
<keyword evidence="3" id="KW-0418">Kinase</keyword>
<sequence length="488" mass="53717">MEWFRSPLLLIAFVLYALLMVSLLAIYFRGSSDKSEEGSSTANAAKKGPHRASRSSVTESSESVILESDFEEGDQSSRSRDSGLDELVREAEKLFSSEKEPIFVADAGLNIFYRNRAARKVFGDHRDSGEEPFASVLGANEKAVWKQFGDQDSPTMGTISCLLPNGKNGSAQVRLAVMNRMPRVYALRVTGLEEEKPSWLSRSAKGTESTSLTRGAHLDFREVDPASVELSADQMLAPLREIDGLLKKVNDSQLAGDSEGSKRSLQPARNKLRRLIRHIEEIDWMLQVTDGHLHQRPENFQAYAVLAEMAEAANRLTTGDGPRLKLDPEEAPAVEPILSGDRRIFEKVLTQLLTSAFRATGSGEIIASFRSEALENPTQSDDWYLFAGEGESGSQATAVTIRIEFQRPEEPSSGSDLPAVVETLGAQILDPRMTKRLDFVKKGRDSDLFGLTLARELVGKLDGDLAFQSDASGRSEFVLRLQFENAGA</sequence>
<reference evidence="3 4" key="1">
    <citation type="submission" date="2020-07" db="EMBL/GenBank/DDBJ databases">
        <authorList>
            <person name="Feng X."/>
        </authorList>
    </citation>
    <scope>NUCLEOTIDE SEQUENCE [LARGE SCALE GENOMIC DNA]</scope>
    <source>
        <strain evidence="3 4">JCM14086</strain>
    </source>
</reference>
<evidence type="ECO:0000256" key="1">
    <source>
        <dbReference type="SAM" id="MobiDB-lite"/>
    </source>
</evidence>
<keyword evidence="2" id="KW-1133">Transmembrane helix</keyword>
<keyword evidence="2" id="KW-0472">Membrane</keyword>
<organism evidence="3 4">
    <name type="scientific">Puniceicoccus vermicola</name>
    <dbReference type="NCBI Taxonomy" id="388746"/>
    <lineage>
        <taxon>Bacteria</taxon>
        <taxon>Pseudomonadati</taxon>
        <taxon>Verrucomicrobiota</taxon>
        <taxon>Opitutia</taxon>
        <taxon>Puniceicoccales</taxon>
        <taxon>Puniceicoccaceae</taxon>
        <taxon>Puniceicoccus</taxon>
    </lineage>
</organism>
<dbReference type="InterPro" id="IPR036890">
    <property type="entry name" value="HATPase_C_sf"/>
</dbReference>
<evidence type="ECO:0000313" key="3">
    <source>
        <dbReference type="EMBL" id="MBC2604395.1"/>
    </source>
</evidence>
<evidence type="ECO:0000256" key="2">
    <source>
        <dbReference type="SAM" id="Phobius"/>
    </source>
</evidence>
<dbReference type="EMBL" id="JACHVA010000143">
    <property type="protein sequence ID" value="MBC2604395.1"/>
    <property type="molecule type" value="Genomic_DNA"/>
</dbReference>